<dbReference type="OMA" id="TRECLDP"/>
<keyword evidence="1" id="KW-0812">Transmembrane</keyword>
<evidence type="ECO:0000313" key="2">
    <source>
        <dbReference type="EnsemblMetazoa" id="ASTEI08081-PA"/>
    </source>
</evidence>
<protein>
    <submittedName>
        <fullName evidence="2">Uncharacterized protein</fullName>
    </submittedName>
</protein>
<reference evidence="2" key="2">
    <citation type="submission" date="2020-05" db="UniProtKB">
        <authorList>
            <consortium name="EnsemblMetazoa"/>
        </authorList>
    </citation>
    <scope>IDENTIFICATION</scope>
    <source>
        <strain evidence="2">Indian</strain>
    </source>
</reference>
<sequence length="195" mass="21450">MQAVHSDRAQHFISEHWKKCYKYSMLSKGQTLLLVVFAVAVFGTVSVEGAALNRTPRQLSSLLTLSGESNARIENGTILCDTLKCPPESFKCVIVKNSTKDDVNKIQVTRECLDPAGKATAKNVTTETSSFPGQQFESYAEIDKNGNIASFDNRGNTYNHSGSGDIHSYLYEQIEDLHKAILDQLTNAGNPFTAQ</sequence>
<dbReference type="VEuPathDB" id="VectorBase:ASTEI08081"/>
<accession>A0A182YHZ5</accession>
<name>A0A182YHZ5_ANOST</name>
<proteinExistence type="predicted"/>
<evidence type="ECO:0000256" key="1">
    <source>
        <dbReference type="SAM" id="Phobius"/>
    </source>
</evidence>
<dbReference type="EnsemblMetazoa" id="ASTEI08081-RA">
    <property type="protein sequence ID" value="ASTEI08081-PA"/>
    <property type="gene ID" value="ASTEI08081"/>
</dbReference>
<keyword evidence="1" id="KW-1133">Transmembrane helix</keyword>
<feature type="transmembrane region" description="Helical" evidence="1">
    <location>
        <begin position="32"/>
        <end position="52"/>
    </location>
</feature>
<keyword evidence="1" id="KW-0472">Membrane</keyword>
<dbReference type="AlphaFoldDB" id="A0A182YHZ5"/>
<dbReference type="VEuPathDB" id="VectorBase:ASTEI20_033494"/>
<organism evidence="2 3">
    <name type="scientific">Anopheles stephensi</name>
    <name type="common">Indo-Pakistan malaria mosquito</name>
    <dbReference type="NCBI Taxonomy" id="30069"/>
    <lineage>
        <taxon>Eukaryota</taxon>
        <taxon>Metazoa</taxon>
        <taxon>Ecdysozoa</taxon>
        <taxon>Arthropoda</taxon>
        <taxon>Hexapoda</taxon>
        <taxon>Insecta</taxon>
        <taxon>Pterygota</taxon>
        <taxon>Neoptera</taxon>
        <taxon>Endopterygota</taxon>
        <taxon>Diptera</taxon>
        <taxon>Nematocera</taxon>
        <taxon>Culicoidea</taxon>
        <taxon>Culicidae</taxon>
        <taxon>Anophelinae</taxon>
        <taxon>Anopheles</taxon>
    </lineage>
</organism>
<evidence type="ECO:0000313" key="3">
    <source>
        <dbReference type="Proteomes" id="UP000076408"/>
    </source>
</evidence>
<dbReference type="VEuPathDB" id="VectorBase:ASTE006091"/>
<reference evidence="3" key="1">
    <citation type="journal article" date="2014" name="Genome Biol.">
        <title>Genome analysis of a major urban malaria vector mosquito, Anopheles stephensi.</title>
        <authorList>
            <person name="Jiang X."/>
            <person name="Peery A."/>
            <person name="Hall A.B."/>
            <person name="Sharma A."/>
            <person name="Chen X.G."/>
            <person name="Waterhouse R.M."/>
            <person name="Komissarov A."/>
            <person name="Riehle M.M."/>
            <person name="Shouche Y."/>
            <person name="Sharakhova M.V."/>
            <person name="Lawson D."/>
            <person name="Pakpour N."/>
            <person name="Arensburger P."/>
            <person name="Davidson V.L."/>
            <person name="Eiglmeier K."/>
            <person name="Emrich S."/>
            <person name="George P."/>
            <person name="Kennedy R.C."/>
            <person name="Mane S.P."/>
            <person name="Maslen G."/>
            <person name="Oringanje C."/>
            <person name="Qi Y."/>
            <person name="Settlage R."/>
            <person name="Tojo M."/>
            <person name="Tubio J.M."/>
            <person name="Unger M.F."/>
            <person name="Wang B."/>
            <person name="Vernick K.D."/>
            <person name="Ribeiro J.M."/>
            <person name="James A.A."/>
            <person name="Michel K."/>
            <person name="Riehle M.A."/>
            <person name="Luckhart S."/>
            <person name="Sharakhov I.V."/>
            <person name="Tu Z."/>
        </authorList>
    </citation>
    <scope>NUCLEOTIDE SEQUENCE [LARGE SCALE GENOMIC DNA]</scope>
    <source>
        <strain evidence="3">Indian</strain>
    </source>
</reference>
<keyword evidence="3" id="KW-1185">Reference proteome</keyword>
<dbReference type="Proteomes" id="UP000076408">
    <property type="component" value="Unassembled WGS sequence"/>
</dbReference>